<reference evidence="6 7" key="1">
    <citation type="journal article" date="2017" name="Nat. Commun.">
        <title>Genome assembly with in vitro proximity ligation data and whole-genome triplication in lettuce.</title>
        <authorList>
            <person name="Reyes-Chin-Wo S."/>
            <person name="Wang Z."/>
            <person name="Yang X."/>
            <person name="Kozik A."/>
            <person name="Arikit S."/>
            <person name="Song C."/>
            <person name="Xia L."/>
            <person name="Froenicke L."/>
            <person name="Lavelle D.O."/>
            <person name="Truco M.J."/>
            <person name="Xia R."/>
            <person name="Zhu S."/>
            <person name="Xu C."/>
            <person name="Xu H."/>
            <person name="Xu X."/>
            <person name="Cox K."/>
            <person name="Korf I."/>
            <person name="Meyers B.C."/>
            <person name="Michelmore R.W."/>
        </authorList>
    </citation>
    <scope>NUCLEOTIDE SEQUENCE [LARGE SCALE GENOMIC DNA]</scope>
    <source>
        <strain evidence="7">cv. Salinas</strain>
        <tissue evidence="6">Seedlings</tissue>
    </source>
</reference>
<dbReference type="InterPro" id="IPR000477">
    <property type="entry name" value="RT_dom"/>
</dbReference>
<evidence type="ECO:0000259" key="5">
    <source>
        <dbReference type="PROSITE" id="PS50878"/>
    </source>
</evidence>
<organism evidence="6 7">
    <name type="scientific">Lactuca sativa</name>
    <name type="common">Garden lettuce</name>
    <dbReference type="NCBI Taxonomy" id="4236"/>
    <lineage>
        <taxon>Eukaryota</taxon>
        <taxon>Viridiplantae</taxon>
        <taxon>Streptophyta</taxon>
        <taxon>Embryophyta</taxon>
        <taxon>Tracheophyta</taxon>
        <taxon>Spermatophyta</taxon>
        <taxon>Magnoliopsida</taxon>
        <taxon>eudicotyledons</taxon>
        <taxon>Gunneridae</taxon>
        <taxon>Pentapetalae</taxon>
        <taxon>asterids</taxon>
        <taxon>campanulids</taxon>
        <taxon>Asterales</taxon>
        <taxon>Asteraceae</taxon>
        <taxon>Cichorioideae</taxon>
        <taxon>Cichorieae</taxon>
        <taxon>Lactucinae</taxon>
        <taxon>Lactuca</taxon>
    </lineage>
</organism>
<name>A0A9R1WNL1_LACSA</name>
<comment type="subunit">
    <text evidence="3">Homodimer.</text>
</comment>
<comment type="caution">
    <text evidence="6">The sequence shown here is derived from an EMBL/GenBank/DDBJ whole genome shotgun (WGS) entry which is preliminary data.</text>
</comment>
<comment type="similarity">
    <text evidence="2">Belongs to the plant dirigent protein family.</text>
</comment>
<dbReference type="Pfam" id="PF13966">
    <property type="entry name" value="zf-RVT"/>
    <property type="match status" value="1"/>
</dbReference>
<comment type="subcellular location">
    <subcellularLocation>
        <location evidence="1">Secreted</location>
    </subcellularLocation>
</comment>
<gene>
    <name evidence="6" type="ORF">LSAT_V11C100027080</name>
</gene>
<dbReference type="Pfam" id="PF00078">
    <property type="entry name" value="RVT_1"/>
    <property type="match status" value="1"/>
</dbReference>
<evidence type="ECO:0000256" key="3">
    <source>
        <dbReference type="ARBA" id="ARBA00011738"/>
    </source>
</evidence>
<dbReference type="PROSITE" id="PS50878">
    <property type="entry name" value="RT_POL"/>
    <property type="match status" value="1"/>
</dbReference>
<sequence length="1211" mass="138781">MDFQIHLRSKPSRYQNRGSRYTYCCNSLNKLSKLDRFLVCNNFVNTFPFTSTTALPRELSDHGPITLQTSFADFGKPPFRLIRGWRATDHPKEVKEMQEIKRRIHEIDLLAEDRLLSEEEINERKVGFQKLVEMESGRKLNGQLTGMKTLPSSMALLTTKKRKNMIAGLLIADQWTTNPERIKVEIFNFYQEKFRERWPSRPKFISSRFCVLDPLASSNLEAPFTVEEIKEAIWSCGSDKSPGSDGFSFKFLKRNWELMKHDIVNTVRYSKSYGVINKGCNASFITLVPKIKDPLTIGDYRPISLIGSMYKIISKVLSIRLKKVIGECIGNVQSAFIEGRNILEGPLIINEMYSWAKKSKEKMLLFKVDFNKAFDSVNWEYLDHVQRQLGFGEKWRGWIHSCLKFATLSVLVNGSPTREFEMGRGIRQGDPLSPFLFLIAMEGLNIVMKEACAKGIFTGTRIPNSNLTLSHLFYADDALFVGEWSEENINNLARILRCFHVSWGLKVNFNKSRVFGIGVDKQEITSLVEPLGCKPSDLPFTYLGVPVGANMKFKIHWAPVIERFQSRLNRWKSKTLSLGGRLTLVKAVLGSLPTFYFSLFVAPTGVIKKLESIRRRFLWGGTDDQKKINWVAWKSVTAPKEIGGLGLGSLKAINLSLITKWIWRLKVDSSGLWCTVIKGIHNLYNKPAQHISKKSIPGIWNRIARVQDELKLFDIDIEELMVKKIGAGNETMFWLDRWIGDSTLKTSFPEAYKLERNKHCKINDRLQNGDMIWDWKSAPRTSEAVSEIVMLVSRISDFQTVQGNDKWVCTLASDGVFHVDRLRIKIDQRNLPTVETTLKWIHEIPLKVTCFMWRAKLERIPTACALLKRGIQITSPICSYCENAEEDTAHVLFRCSMAIIVWEWVLSWCDLPNIHFESVEEMLAFTAQWGSCETKRRSLISICYVTTWFLWKARCDWVFKKSRTSPAKVVDLVKSTVFLWKKYRRKHCTFQWIDWCINAFICIDLFVIFSTQNESSTMTKIFFCFLLPLFIAFSQTSPTTGADTTFVQSIKRNPMKLRSEKLSHFRFYWHDIATGPNPSVVKIVQPPANKTTPNNFGTILMIDDPLTEKPEADSKLLGRAQGFYGQASQEEIGLLMAMNFVFSTGKYNGSTLTILGRNPIFEKVREMPVIGGSGLFRFARGYAEASTITFDTKTGDAVVEYNVHTSQFSFQ</sequence>
<evidence type="ECO:0000256" key="4">
    <source>
        <dbReference type="ARBA" id="ARBA00022525"/>
    </source>
</evidence>
<feature type="domain" description="Reverse transcriptase" evidence="5">
    <location>
        <begin position="269"/>
        <end position="547"/>
    </location>
</feature>
<dbReference type="EMBL" id="NBSK02000001">
    <property type="protein sequence ID" value="KAJ0228635.1"/>
    <property type="molecule type" value="Genomic_DNA"/>
</dbReference>
<evidence type="ECO:0000313" key="6">
    <source>
        <dbReference type="EMBL" id="KAJ0228635.1"/>
    </source>
</evidence>
<dbReference type="GO" id="GO:0009699">
    <property type="term" value="P:phenylpropanoid biosynthetic process"/>
    <property type="evidence" value="ECO:0007669"/>
    <property type="project" value="UniProtKB-ARBA"/>
</dbReference>
<evidence type="ECO:0000313" key="7">
    <source>
        <dbReference type="Proteomes" id="UP000235145"/>
    </source>
</evidence>
<dbReference type="InterPro" id="IPR026960">
    <property type="entry name" value="RVT-Znf"/>
</dbReference>
<dbReference type="CDD" id="cd01650">
    <property type="entry name" value="RT_nLTR_like"/>
    <property type="match status" value="1"/>
</dbReference>
<dbReference type="InterPro" id="IPR004265">
    <property type="entry name" value="Dirigent"/>
</dbReference>
<dbReference type="InterPro" id="IPR044859">
    <property type="entry name" value="Allene_oxi_cyc_Dirigent"/>
</dbReference>
<dbReference type="PANTHER" id="PTHR33116">
    <property type="entry name" value="REVERSE TRANSCRIPTASE ZINC-BINDING DOMAIN-CONTAINING PROTEIN-RELATED-RELATED"/>
    <property type="match status" value="1"/>
</dbReference>
<dbReference type="GO" id="GO:0005576">
    <property type="term" value="C:extracellular region"/>
    <property type="evidence" value="ECO:0007669"/>
    <property type="project" value="UniProtKB-SubCell"/>
</dbReference>
<keyword evidence="7" id="KW-1185">Reference proteome</keyword>
<accession>A0A9R1WNL1</accession>
<dbReference type="InterPro" id="IPR043502">
    <property type="entry name" value="DNA/RNA_pol_sf"/>
</dbReference>
<dbReference type="Proteomes" id="UP000235145">
    <property type="component" value="Unassembled WGS sequence"/>
</dbReference>
<dbReference type="SUPFAM" id="SSF56672">
    <property type="entry name" value="DNA/RNA polymerases"/>
    <property type="match status" value="1"/>
</dbReference>
<protein>
    <recommendedName>
        <fullName evidence="5">Reverse transcriptase domain-containing protein</fullName>
    </recommendedName>
</protein>
<evidence type="ECO:0000256" key="2">
    <source>
        <dbReference type="ARBA" id="ARBA00010746"/>
    </source>
</evidence>
<dbReference type="PANTHER" id="PTHR33116:SF79">
    <property type="entry name" value="REVERSE TRANSCRIPTASE DOMAIN, ZINC FINGER, CCHC-TYPE-RELATED"/>
    <property type="match status" value="1"/>
</dbReference>
<proteinExistence type="inferred from homology"/>
<keyword evidence="4" id="KW-0964">Secreted</keyword>
<dbReference type="AlphaFoldDB" id="A0A9R1WNL1"/>
<dbReference type="Gene3D" id="2.40.480.10">
    <property type="entry name" value="Allene oxide cyclase-like"/>
    <property type="match status" value="1"/>
</dbReference>
<dbReference type="Pfam" id="PF03018">
    <property type="entry name" value="Dirigent"/>
    <property type="match status" value="1"/>
</dbReference>
<evidence type="ECO:0000256" key="1">
    <source>
        <dbReference type="ARBA" id="ARBA00004613"/>
    </source>
</evidence>